<proteinExistence type="inferred from homology"/>
<evidence type="ECO:0000256" key="3">
    <source>
        <dbReference type="ARBA" id="ARBA00022679"/>
    </source>
</evidence>
<evidence type="ECO:0000256" key="1">
    <source>
        <dbReference type="ARBA" id="ARBA00007631"/>
    </source>
</evidence>
<evidence type="ECO:0000256" key="2">
    <source>
        <dbReference type="ARBA" id="ARBA00012388"/>
    </source>
</evidence>
<evidence type="ECO:0000256" key="4">
    <source>
        <dbReference type="ARBA" id="ARBA00047933"/>
    </source>
</evidence>
<gene>
    <name evidence="5" type="ORF">EDS130_LOCUS11688</name>
</gene>
<comment type="similarity">
    <text evidence="1">Belongs to the TENT family.</text>
</comment>
<organism evidence="5 6">
    <name type="scientific">Adineta ricciae</name>
    <name type="common">Rotifer</name>
    <dbReference type="NCBI Taxonomy" id="249248"/>
    <lineage>
        <taxon>Eukaryota</taxon>
        <taxon>Metazoa</taxon>
        <taxon>Spiralia</taxon>
        <taxon>Gnathifera</taxon>
        <taxon>Rotifera</taxon>
        <taxon>Eurotatoria</taxon>
        <taxon>Bdelloidea</taxon>
        <taxon>Adinetida</taxon>
        <taxon>Adinetidae</taxon>
        <taxon>Adineta</taxon>
    </lineage>
</organism>
<dbReference type="GO" id="GO:0048255">
    <property type="term" value="P:mRNA stabilization"/>
    <property type="evidence" value="ECO:0007669"/>
    <property type="project" value="TreeGrafter"/>
</dbReference>
<dbReference type="Pfam" id="PF07984">
    <property type="entry name" value="NTP_transf_7"/>
    <property type="match status" value="1"/>
</dbReference>
<dbReference type="InterPro" id="IPR012937">
    <property type="entry name" value="TET5"/>
</dbReference>
<evidence type="ECO:0000313" key="6">
    <source>
        <dbReference type="Proteomes" id="UP000663852"/>
    </source>
</evidence>
<dbReference type="PANTHER" id="PTHR12974">
    <property type="entry name" value="PRION-LIKE- Q/N-RICH -DOMAIN-BEARING PROTEIN PROTEIN 44"/>
    <property type="match status" value="1"/>
</dbReference>
<dbReference type="GO" id="GO:1990817">
    <property type="term" value="F:poly(A) RNA polymerase activity"/>
    <property type="evidence" value="ECO:0007669"/>
    <property type="project" value="UniProtKB-EC"/>
</dbReference>
<comment type="caution">
    <text evidence="5">The sequence shown here is derived from an EMBL/GenBank/DDBJ whole genome shotgun (WGS) entry which is preliminary data.</text>
</comment>
<protein>
    <recommendedName>
        <fullName evidence="2">polynucleotide adenylyltransferase</fullName>
        <ecNumber evidence="2">2.7.7.19</ecNumber>
    </recommendedName>
</protein>
<dbReference type="EMBL" id="CAJNOJ010000043">
    <property type="protein sequence ID" value="CAF0938469.1"/>
    <property type="molecule type" value="Genomic_DNA"/>
</dbReference>
<reference evidence="5" key="1">
    <citation type="submission" date="2021-02" db="EMBL/GenBank/DDBJ databases">
        <authorList>
            <person name="Nowell W R."/>
        </authorList>
    </citation>
    <scope>NUCLEOTIDE SEQUENCE</scope>
</reference>
<dbReference type="GO" id="GO:0003723">
    <property type="term" value="F:RNA binding"/>
    <property type="evidence" value="ECO:0007669"/>
    <property type="project" value="TreeGrafter"/>
</dbReference>
<dbReference type="EC" id="2.7.7.19" evidence="2"/>
<dbReference type="PANTHER" id="PTHR12974:SF36">
    <property type="entry name" value="POLYNUCLEOTIDE ADENYLYLTRANSFERASE"/>
    <property type="match status" value="1"/>
</dbReference>
<comment type="catalytic activity">
    <reaction evidence="4">
        <text>RNA(n) + ATP = RNA(n)-3'-adenine ribonucleotide + diphosphate</text>
        <dbReference type="Rhea" id="RHEA:11332"/>
        <dbReference type="Rhea" id="RHEA-COMP:14527"/>
        <dbReference type="Rhea" id="RHEA-COMP:17347"/>
        <dbReference type="ChEBI" id="CHEBI:30616"/>
        <dbReference type="ChEBI" id="CHEBI:33019"/>
        <dbReference type="ChEBI" id="CHEBI:140395"/>
        <dbReference type="ChEBI" id="CHEBI:173115"/>
        <dbReference type="EC" id="2.7.7.19"/>
    </reaction>
    <physiologicalReaction direction="left-to-right" evidence="4">
        <dbReference type="Rhea" id="RHEA:11333"/>
    </physiologicalReaction>
</comment>
<accession>A0A814CD38</accession>
<sequence>MTYTSFLNLSQTKRLIALLNSPILISSQCSLPTLTVVPSLFLIRLKCELKQQGLVIEDMRLSGGAASFVLDPTGDLAFRDLDFLIFVNDVRSEVNWSRIKQAVFTSLPLSMKDNQCLSTEIYADKMIRILNDHDQWGLISLRNVDGRNLELKFVEHMKRQYQFSVDSFQILLEPLLNYFYFTKNFDSYPPILVLSSYGNFFEALQHLHYRLIAVKSPEEIRGGGLLKYCDLIARGFRPTNPNQMTDLQRYMCSRFFIDFRDSLAQEQVLFKYVNSHFGIDYDVRYRFLRCLYEVISTDSVWLSAYERLAFLKTISTMSSSIMPLKLANHLVKSFSSTGYVCSSKKVTQLQKSLPLSSTVQDQLIPSVPSSNTLIKSSSDKSTNVVLVSSSPMTSLSFEQIDVFVQIVNSLRTELFPKLNNFLSSM</sequence>
<keyword evidence="3" id="KW-0808">Transferase</keyword>
<dbReference type="Proteomes" id="UP000663852">
    <property type="component" value="Unassembled WGS sequence"/>
</dbReference>
<name>A0A814CD38_ADIRI</name>
<dbReference type="SMART" id="SM01153">
    <property type="entry name" value="DUF1693"/>
    <property type="match status" value="1"/>
</dbReference>
<dbReference type="AlphaFoldDB" id="A0A814CD38"/>
<evidence type="ECO:0000313" key="5">
    <source>
        <dbReference type="EMBL" id="CAF0938469.1"/>
    </source>
</evidence>
<dbReference type="OrthoDB" id="10065073at2759"/>